<proteinExistence type="predicted"/>
<name>A0AA88MUI0_TACVA</name>
<evidence type="ECO:0000313" key="1">
    <source>
        <dbReference type="EMBL" id="KAK2843413.1"/>
    </source>
</evidence>
<protein>
    <submittedName>
        <fullName evidence="1">Uncharacterized protein</fullName>
    </submittedName>
</protein>
<comment type="caution">
    <text evidence="1">The sequence shown here is derived from an EMBL/GenBank/DDBJ whole genome shotgun (WGS) entry which is preliminary data.</text>
</comment>
<dbReference type="AlphaFoldDB" id="A0AA88MUI0"/>
<reference evidence="1" key="1">
    <citation type="submission" date="2023-08" db="EMBL/GenBank/DDBJ databases">
        <title>Pelteobagrus vachellii genome.</title>
        <authorList>
            <person name="Liu H."/>
        </authorList>
    </citation>
    <scope>NUCLEOTIDE SEQUENCE</scope>
    <source>
        <strain evidence="1">PRFRI_2022a</strain>
        <tissue evidence="1">Muscle</tissue>
    </source>
</reference>
<organism evidence="1 2">
    <name type="scientific">Tachysurus vachellii</name>
    <name type="common">Darkbarbel catfish</name>
    <name type="synonym">Pelteobagrus vachellii</name>
    <dbReference type="NCBI Taxonomy" id="175792"/>
    <lineage>
        <taxon>Eukaryota</taxon>
        <taxon>Metazoa</taxon>
        <taxon>Chordata</taxon>
        <taxon>Craniata</taxon>
        <taxon>Vertebrata</taxon>
        <taxon>Euteleostomi</taxon>
        <taxon>Actinopterygii</taxon>
        <taxon>Neopterygii</taxon>
        <taxon>Teleostei</taxon>
        <taxon>Ostariophysi</taxon>
        <taxon>Siluriformes</taxon>
        <taxon>Bagridae</taxon>
        <taxon>Tachysurus</taxon>
    </lineage>
</organism>
<gene>
    <name evidence="1" type="ORF">Q7C36_011628</name>
</gene>
<evidence type="ECO:0000313" key="2">
    <source>
        <dbReference type="Proteomes" id="UP001187315"/>
    </source>
</evidence>
<sequence length="98" mass="10871">MPLCLEHFAEGSGRAADSHAFPLQQITGMDQFSKDHQQSRLTWPRMRDNIRICRAERGTKGSLTLMINGAKSPCFCIPMVPRLSGGHVTCVEEIGGER</sequence>
<keyword evidence="2" id="KW-1185">Reference proteome</keyword>
<dbReference type="Proteomes" id="UP001187315">
    <property type="component" value="Unassembled WGS sequence"/>
</dbReference>
<accession>A0AA88MUI0</accession>
<dbReference type="EMBL" id="JAVHJS010000011">
    <property type="protein sequence ID" value="KAK2843413.1"/>
    <property type="molecule type" value="Genomic_DNA"/>
</dbReference>